<sequence length="433" mass="48734">MERNLFKRKVTENQSSSSSPSSPPTMSPPSRPTSFIPKHTSSSFSDNRISSSIQQQNDEAFKPEVDYASHGLEQHDVAVEGRGVFRMYTMNHLHHQNTNNEQSNTNTTTTTSLPAHLIKTRKCESVLVFIHGAGLSSLSWTLCMQNLRQLVIRSGNTNNVNINFMRSPPTPIEMGMGQPKSASEAFNVDDYEYCAMDLRGHGASHTEKDSELSIDTLVDDIIALLQQVYRGKKRNFILIGHSLGGSIAVRCAHKMDIIEEQETKSGTVQSHELMTVKGVVVIDMVEGSALTSLPNTKKFIESRPNKFKNMESAIKWSIQHGVVNNISSAVISIPSQLMHVEEGNYYTWRTNLTDSEEYWTAWFTDMSQIFLEVKGLKLLMITSTDILDKELTIAQMQGKFQMKVLNRSGHCIQEDDPAHCSEVIFSFLHRFRL</sequence>
<dbReference type="OMA" id="FRVYTIN"/>
<organism evidence="10">
    <name type="scientific">Naegleria gruberi</name>
    <name type="common">Amoeba</name>
    <dbReference type="NCBI Taxonomy" id="5762"/>
    <lineage>
        <taxon>Eukaryota</taxon>
        <taxon>Discoba</taxon>
        <taxon>Heterolobosea</taxon>
        <taxon>Tetramitia</taxon>
        <taxon>Eutetramitia</taxon>
        <taxon>Vahlkampfiidae</taxon>
        <taxon>Naegleria</taxon>
    </lineage>
</organism>
<comment type="catalytic activity">
    <reaction evidence="4">
        <text>[phosphatase 2A protein]-C-terminal L-leucine methyl ester + H2O = [phosphatase 2A protein]-C-terminal L-leucine + methanol + H(+)</text>
        <dbReference type="Rhea" id="RHEA:48548"/>
        <dbReference type="Rhea" id="RHEA-COMP:12134"/>
        <dbReference type="Rhea" id="RHEA-COMP:12135"/>
        <dbReference type="ChEBI" id="CHEBI:15377"/>
        <dbReference type="ChEBI" id="CHEBI:15378"/>
        <dbReference type="ChEBI" id="CHEBI:17790"/>
        <dbReference type="ChEBI" id="CHEBI:90516"/>
        <dbReference type="ChEBI" id="CHEBI:90517"/>
        <dbReference type="EC" id="3.1.1.89"/>
    </reaction>
</comment>
<dbReference type="STRING" id="5762.D2VR44"/>
<feature type="compositionally biased region" description="Basic and acidic residues" evidence="7">
    <location>
        <begin position="1"/>
        <end position="11"/>
    </location>
</feature>
<comment type="function">
    <text evidence="5">Demethylates proteins that have been reversibly carboxymethylated.</text>
</comment>
<dbReference type="InParanoid" id="D2VR44"/>
<dbReference type="FunCoup" id="D2VR44">
    <property type="interactions" value="465"/>
</dbReference>
<dbReference type="KEGG" id="ngr:NAEGRDRAFT_71456"/>
<feature type="active site" evidence="6">
    <location>
        <position position="410"/>
    </location>
</feature>
<dbReference type="Pfam" id="PF12697">
    <property type="entry name" value="Abhydrolase_6"/>
    <property type="match status" value="1"/>
</dbReference>
<reference evidence="9 10" key="1">
    <citation type="journal article" date="2010" name="Cell">
        <title>The genome of Naegleria gruberi illuminates early eukaryotic versatility.</title>
        <authorList>
            <person name="Fritz-Laylin L.K."/>
            <person name="Prochnik S.E."/>
            <person name="Ginger M.L."/>
            <person name="Dacks J.B."/>
            <person name="Carpenter M.L."/>
            <person name="Field M.C."/>
            <person name="Kuo A."/>
            <person name="Paredez A."/>
            <person name="Chapman J."/>
            <person name="Pham J."/>
            <person name="Shu S."/>
            <person name="Neupane R."/>
            <person name="Cipriano M."/>
            <person name="Mancuso J."/>
            <person name="Tu H."/>
            <person name="Salamov A."/>
            <person name="Lindquist E."/>
            <person name="Shapiro H."/>
            <person name="Lucas S."/>
            <person name="Grigoriev I.V."/>
            <person name="Cande W.Z."/>
            <person name="Fulton C."/>
            <person name="Rokhsar D.S."/>
            <person name="Dawson S.C."/>
        </authorList>
    </citation>
    <scope>NUCLEOTIDE SEQUENCE [LARGE SCALE GENOMIC DNA]</scope>
    <source>
        <strain evidence="9 10">NEG-M</strain>
    </source>
</reference>
<evidence type="ECO:0000313" key="10">
    <source>
        <dbReference type="Proteomes" id="UP000006671"/>
    </source>
</evidence>
<dbReference type="InterPro" id="IPR029058">
    <property type="entry name" value="AB_hydrolase_fold"/>
</dbReference>
<dbReference type="ESTHER" id="naegr-d2vr44">
    <property type="family name" value="PPase_methylesterase_euk"/>
</dbReference>
<evidence type="ECO:0000256" key="3">
    <source>
        <dbReference type="ARBA" id="ARBA00022801"/>
    </source>
</evidence>
<dbReference type="Gene3D" id="3.40.50.1820">
    <property type="entry name" value="alpha/beta hydrolase"/>
    <property type="match status" value="1"/>
</dbReference>
<dbReference type="PANTHER" id="PTHR14189:SF0">
    <property type="entry name" value="PROTEIN PHOSPHATASE METHYLESTERASE 1"/>
    <property type="match status" value="1"/>
</dbReference>
<comment type="similarity">
    <text evidence="1 5">Belongs to the AB hydrolase superfamily.</text>
</comment>
<dbReference type="InterPro" id="IPR000073">
    <property type="entry name" value="AB_hydrolase_1"/>
</dbReference>
<dbReference type="EMBL" id="GG738890">
    <property type="protein sequence ID" value="EFC40742.1"/>
    <property type="molecule type" value="Genomic_DNA"/>
</dbReference>
<keyword evidence="10" id="KW-1185">Reference proteome</keyword>
<evidence type="ECO:0000259" key="8">
    <source>
        <dbReference type="Pfam" id="PF12697"/>
    </source>
</evidence>
<dbReference type="eggNOG" id="KOG2564">
    <property type="taxonomic scope" value="Eukaryota"/>
</dbReference>
<evidence type="ECO:0000256" key="6">
    <source>
        <dbReference type="PIRSR" id="PIRSR022950-1"/>
    </source>
</evidence>
<dbReference type="RefSeq" id="XP_002673486.1">
    <property type="nucleotide sequence ID" value="XM_002673440.1"/>
</dbReference>
<evidence type="ECO:0000256" key="1">
    <source>
        <dbReference type="ARBA" id="ARBA00008645"/>
    </source>
</evidence>
<name>D2VR44_NAEGR</name>
<evidence type="ECO:0000256" key="5">
    <source>
        <dbReference type="PIRNR" id="PIRNR022950"/>
    </source>
</evidence>
<dbReference type="SUPFAM" id="SSF53474">
    <property type="entry name" value="alpha/beta-Hydrolases"/>
    <property type="match status" value="1"/>
</dbReference>
<accession>D2VR44</accession>
<dbReference type="InterPro" id="IPR016812">
    <property type="entry name" value="PPase_methylesterase_euk"/>
</dbReference>
<dbReference type="PANTHER" id="PTHR14189">
    <property type="entry name" value="PROTEIN PHOSPHATASE METHYLESTERASE-1 RELATED"/>
    <property type="match status" value="1"/>
</dbReference>
<dbReference type="Proteomes" id="UP000006671">
    <property type="component" value="Unassembled WGS sequence"/>
</dbReference>
<dbReference type="GeneID" id="8864576"/>
<dbReference type="VEuPathDB" id="AmoebaDB:NAEGRDRAFT_71456"/>
<keyword evidence="2 5" id="KW-0719">Serine esterase</keyword>
<dbReference type="PIRSF" id="PIRSF022950">
    <property type="entry name" value="PPase_methylesterase_euk"/>
    <property type="match status" value="1"/>
</dbReference>
<protein>
    <recommendedName>
        <fullName evidence="5">Protein phosphatase methylesterase 1</fullName>
        <shortName evidence="5">PME-1</shortName>
        <ecNumber evidence="5">3.1.1.-</ecNumber>
    </recommendedName>
</protein>
<dbReference type="EC" id="3.1.1.-" evidence="5"/>
<evidence type="ECO:0000256" key="2">
    <source>
        <dbReference type="ARBA" id="ARBA00022487"/>
    </source>
</evidence>
<feature type="region of interest" description="Disordered" evidence="7">
    <location>
        <begin position="1"/>
        <end position="49"/>
    </location>
</feature>
<feature type="domain" description="AB hydrolase-1" evidence="8">
    <location>
        <begin position="127"/>
        <end position="417"/>
    </location>
</feature>
<gene>
    <name evidence="9" type="ORF">NAEGRDRAFT_71456</name>
</gene>
<evidence type="ECO:0000256" key="7">
    <source>
        <dbReference type="SAM" id="MobiDB-lite"/>
    </source>
</evidence>
<dbReference type="AlphaFoldDB" id="D2VR44"/>
<feature type="active site" evidence="6">
    <location>
        <position position="283"/>
    </location>
</feature>
<dbReference type="GO" id="GO:0051723">
    <property type="term" value="F:protein methylesterase activity"/>
    <property type="evidence" value="ECO:0007669"/>
    <property type="project" value="UniProtKB-EC"/>
</dbReference>
<dbReference type="OrthoDB" id="194865at2759"/>
<evidence type="ECO:0000313" key="9">
    <source>
        <dbReference type="EMBL" id="EFC40742.1"/>
    </source>
</evidence>
<evidence type="ECO:0000256" key="4">
    <source>
        <dbReference type="ARBA" id="ARBA00049203"/>
    </source>
</evidence>
<proteinExistence type="inferred from homology"/>
<feature type="active site" evidence="6">
    <location>
        <position position="242"/>
    </location>
</feature>
<keyword evidence="3 5" id="KW-0378">Hydrolase</keyword>
<feature type="compositionally biased region" description="Pro residues" evidence="7">
    <location>
        <begin position="21"/>
        <end position="31"/>
    </location>
</feature>